<feature type="region of interest" description="Disordered" evidence="1">
    <location>
        <begin position="1"/>
        <end position="51"/>
    </location>
</feature>
<dbReference type="EMBL" id="CP041882">
    <property type="protein sequence ID" value="QDR66019.1"/>
    <property type="molecule type" value="Genomic_DNA"/>
</dbReference>
<feature type="compositionally biased region" description="Basic and acidic residues" evidence="1">
    <location>
        <begin position="1"/>
        <end position="20"/>
    </location>
</feature>
<gene>
    <name evidence="2" type="ORF">FPV13_14030</name>
</gene>
<protein>
    <submittedName>
        <fullName evidence="2">CopG family transcriptional regulator</fullName>
    </submittedName>
</protein>
<keyword evidence="2" id="KW-0614">Plasmid</keyword>
<reference evidence="2" key="1">
    <citation type="submission" date="2019-07" db="EMBL/GenBank/DDBJ databases">
        <title>Draft Genome Sequence of Megaplasmid-Bearing Staphylococcus scuiri strain B9-58B Isolated from Retail Pork.</title>
        <authorList>
            <person name="Neyaz L."/>
            <person name="Karki A.B."/>
            <person name="Fakhr M.K."/>
        </authorList>
    </citation>
    <scope>NUCLEOTIDE SEQUENCE</scope>
    <source>
        <strain evidence="2">B9-58B</strain>
        <plasmid evidence="2">pSSLNP162</plasmid>
    </source>
</reference>
<dbReference type="AlphaFoldDB" id="A0A517CLX2"/>
<name>A0A517CLX2_MAMSC</name>
<dbReference type="RefSeq" id="WP_058592528.1">
    <property type="nucleotide sequence ID" value="NZ_CP041882.1"/>
</dbReference>
<organism evidence="2">
    <name type="scientific">Mammaliicoccus sciuri</name>
    <name type="common">Staphylococcus sciuri</name>
    <dbReference type="NCBI Taxonomy" id="1296"/>
    <lineage>
        <taxon>Bacteria</taxon>
        <taxon>Bacillati</taxon>
        <taxon>Bacillota</taxon>
        <taxon>Bacilli</taxon>
        <taxon>Bacillales</taxon>
        <taxon>Staphylococcaceae</taxon>
        <taxon>Mammaliicoccus</taxon>
    </lineage>
</organism>
<geneLocation type="plasmid" evidence="2">
    <name>pSSLNP162</name>
</geneLocation>
<sequence length="91" mass="10604">MAFDPTKKSVDNQRDVEENKSGIAQALQSSKNEINKIKPSQSIIKKKERHEARSRYNFTLKPSNREKLNRIYKENNYSSASEFLDELIESL</sequence>
<accession>A0A517CLX2</accession>
<evidence type="ECO:0000256" key="1">
    <source>
        <dbReference type="SAM" id="MobiDB-lite"/>
    </source>
</evidence>
<proteinExistence type="predicted"/>
<evidence type="ECO:0000313" key="2">
    <source>
        <dbReference type="EMBL" id="QDR66019.1"/>
    </source>
</evidence>